<keyword evidence="4" id="KW-1185">Reference proteome</keyword>
<keyword evidence="1" id="KW-0175">Coiled coil</keyword>
<evidence type="ECO:0000313" key="3">
    <source>
        <dbReference type="EMBL" id="GBG82913.1"/>
    </source>
</evidence>
<comment type="caution">
    <text evidence="3">The sequence shown here is derived from an EMBL/GenBank/DDBJ whole genome shotgun (WGS) entry which is preliminary data.</text>
</comment>
<evidence type="ECO:0000313" key="4">
    <source>
        <dbReference type="Proteomes" id="UP000265515"/>
    </source>
</evidence>
<organism evidence="3 4">
    <name type="scientific">Chara braunii</name>
    <name type="common">Braun's stonewort</name>
    <dbReference type="NCBI Taxonomy" id="69332"/>
    <lineage>
        <taxon>Eukaryota</taxon>
        <taxon>Viridiplantae</taxon>
        <taxon>Streptophyta</taxon>
        <taxon>Charophyceae</taxon>
        <taxon>Charales</taxon>
        <taxon>Characeae</taxon>
        <taxon>Chara</taxon>
    </lineage>
</organism>
<evidence type="ECO:0000256" key="1">
    <source>
        <dbReference type="SAM" id="Coils"/>
    </source>
</evidence>
<feature type="region of interest" description="Disordered" evidence="2">
    <location>
        <begin position="72"/>
        <end position="101"/>
    </location>
</feature>
<name>A0A388LKZ9_CHABU</name>
<sequence length="228" mass="26312">MDEGEKLRGEVFKLERELAKEDSPEKEKEELRRKLAQLRKLKEKRDLARVRKKTMEAEIEWELEQTRREVDLEDQYAPSSSTRPPRKRRTETPSTPLRPRRVRQPNMGIHIEEPSTPRTAMTTRSHKKNPIINNETLLAGWRDITRNGAGNNVVGLCMNMRSYLGTKSMAELQCLCGEENVEYVTREKATKSLISNKMQEKILRGNAGSVVDPNPEVSSDREPDLETN</sequence>
<protein>
    <submittedName>
        <fullName evidence="3">Uncharacterized protein</fullName>
    </submittedName>
</protein>
<proteinExistence type="predicted"/>
<dbReference type="Gramene" id="GBG82913">
    <property type="protein sequence ID" value="GBG82913"/>
    <property type="gene ID" value="CBR_g36440"/>
</dbReference>
<feature type="region of interest" description="Disordered" evidence="2">
    <location>
        <begin position="202"/>
        <end position="228"/>
    </location>
</feature>
<dbReference type="AlphaFoldDB" id="A0A388LKZ9"/>
<evidence type="ECO:0000256" key="2">
    <source>
        <dbReference type="SAM" id="MobiDB-lite"/>
    </source>
</evidence>
<feature type="compositionally biased region" description="Basic and acidic residues" evidence="2">
    <location>
        <begin position="218"/>
        <end position="228"/>
    </location>
</feature>
<dbReference type="Proteomes" id="UP000265515">
    <property type="component" value="Unassembled WGS sequence"/>
</dbReference>
<accession>A0A388LKZ9</accession>
<dbReference type="EMBL" id="BFEA01000422">
    <property type="protein sequence ID" value="GBG82913.1"/>
    <property type="molecule type" value="Genomic_DNA"/>
</dbReference>
<feature type="coiled-coil region" evidence="1">
    <location>
        <begin position="28"/>
        <end position="58"/>
    </location>
</feature>
<gene>
    <name evidence="3" type="ORF">CBR_g36440</name>
</gene>
<reference evidence="3 4" key="1">
    <citation type="journal article" date="2018" name="Cell">
        <title>The Chara Genome: Secondary Complexity and Implications for Plant Terrestrialization.</title>
        <authorList>
            <person name="Nishiyama T."/>
            <person name="Sakayama H."/>
            <person name="Vries J.D."/>
            <person name="Buschmann H."/>
            <person name="Saint-Marcoux D."/>
            <person name="Ullrich K.K."/>
            <person name="Haas F.B."/>
            <person name="Vanderstraeten L."/>
            <person name="Becker D."/>
            <person name="Lang D."/>
            <person name="Vosolsobe S."/>
            <person name="Rombauts S."/>
            <person name="Wilhelmsson P.K.I."/>
            <person name="Janitza P."/>
            <person name="Kern R."/>
            <person name="Heyl A."/>
            <person name="Rumpler F."/>
            <person name="Villalobos L.I.A.C."/>
            <person name="Clay J.M."/>
            <person name="Skokan R."/>
            <person name="Toyoda A."/>
            <person name="Suzuki Y."/>
            <person name="Kagoshima H."/>
            <person name="Schijlen E."/>
            <person name="Tajeshwar N."/>
            <person name="Catarino B."/>
            <person name="Hetherington A.J."/>
            <person name="Saltykova A."/>
            <person name="Bonnot C."/>
            <person name="Breuninger H."/>
            <person name="Symeonidi A."/>
            <person name="Radhakrishnan G.V."/>
            <person name="Van Nieuwerburgh F."/>
            <person name="Deforce D."/>
            <person name="Chang C."/>
            <person name="Karol K.G."/>
            <person name="Hedrich R."/>
            <person name="Ulvskov P."/>
            <person name="Glockner G."/>
            <person name="Delwiche C.F."/>
            <person name="Petrasek J."/>
            <person name="Van de Peer Y."/>
            <person name="Friml J."/>
            <person name="Beilby M."/>
            <person name="Dolan L."/>
            <person name="Kohara Y."/>
            <person name="Sugano S."/>
            <person name="Fujiyama A."/>
            <person name="Delaux P.-M."/>
            <person name="Quint M."/>
            <person name="TheiBen G."/>
            <person name="Hagemann M."/>
            <person name="Harholt J."/>
            <person name="Dunand C."/>
            <person name="Zachgo S."/>
            <person name="Langdale J."/>
            <person name="Maumus F."/>
            <person name="Straeten D.V.D."/>
            <person name="Gould S.B."/>
            <person name="Rensing S.A."/>
        </authorList>
    </citation>
    <scope>NUCLEOTIDE SEQUENCE [LARGE SCALE GENOMIC DNA]</scope>
    <source>
        <strain evidence="3 4">S276</strain>
    </source>
</reference>